<evidence type="ECO:0000259" key="8">
    <source>
        <dbReference type="PROSITE" id="PS50111"/>
    </source>
</evidence>
<dbReference type="GO" id="GO:0007165">
    <property type="term" value="P:signal transduction"/>
    <property type="evidence" value="ECO:0007669"/>
    <property type="project" value="UniProtKB-KW"/>
</dbReference>
<keyword evidence="7" id="KW-0472">Membrane</keyword>
<dbReference type="PANTHER" id="PTHR32089">
    <property type="entry name" value="METHYL-ACCEPTING CHEMOTAXIS PROTEIN MCPB"/>
    <property type="match status" value="1"/>
</dbReference>
<name>A0A2C6ZCG5_9PROT</name>
<evidence type="ECO:0000313" key="12">
    <source>
        <dbReference type="Proteomes" id="UP000223527"/>
    </source>
</evidence>
<dbReference type="SMART" id="SM00304">
    <property type="entry name" value="HAMP"/>
    <property type="match status" value="1"/>
</dbReference>
<feature type="transmembrane region" description="Helical" evidence="7">
    <location>
        <begin position="223"/>
        <end position="249"/>
    </location>
</feature>
<feature type="domain" description="HAMP" evidence="10">
    <location>
        <begin position="251"/>
        <end position="304"/>
    </location>
</feature>
<dbReference type="Gene3D" id="1.10.287.950">
    <property type="entry name" value="Methyl-accepting chemotaxis protein"/>
    <property type="match status" value="1"/>
</dbReference>
<dbReference type="InterPro" id="IPR004090">
    <property type="entry name" value="Chemotax_Me-accpt_rcpt"/>
</dbReference>
<dbReference type="PROSITE" id="PS50885">
    <property type="entry name" value="HAMP"/>
    <property type="match status" value="1"/>
</dbReference>
<gene>
    <name evidence="11" type="ORF">CR162_04940</name>
</gene>
<evidence type="ECO:0000259" key="9">
    <source>
        <dbReference type="PROSITE" id="PS50192"/>
    </source>
</evidence>
<dbReference type="PROSITE" id="PS50111">
    <property type="entry name" value="CHEMOTAXIS_TRANSDUC_2"/>
    <property type="match status" value="1"/>
</dbReference>
<dbReference type="AlphaFoldDB" id="A0A2C6ZCG5"/>
<comment type="similarity">
    <text evidence="4">Belongs to the methyl-accepting chemotaxis (MCP) protein family.</text>
</comment>
<feature type="domain" description="Methyl-accepting transducer" evidence="8">
    <location>
        <begin position="337"/>
        <end position="580"/>
    </location>
</feature>
<dbReference type="Pfam" id="PF00015">
    <property type="entry name" value="MCPsignal"/>
    <property type="match status" value="1"/>
</dbReference>
<dbReference type="GO" id="GO:0006935">
    <property type="term" value="P:chemotaxis"/>
    <property type="evidence" value="ECO:0007669"/>
    <property type="project" value="InterPro"/>
</dbReference>
<evidence type="ECO:0000256" key="6">
    <source>
        <dbReference type="SAM" id="MobiDB-lite"/>
    </source>
</evidence>
<evidence type="ECO:0008006" key="13">
    <source>
        <dbReference type="Google" id="ProtNLM"/>
    </source>
</evidence>
<dbReference type="PROSITE" id="PS50192">
    <property type="entry name" value="T_SNARE"/>
    <property type="match status" value="1"/>
</dbReference>
<dbReference type="InterPro" id="IPR004089">
    <property type="entry name" value="MCPsignal_dom"/>
</dbReference>
<dbReference type="PRINTS" id="PR00260">
    <property type="entry name" value="CHEMTRNSDUCR"/>
</dbReference>
<evidence type="ECO:0000256" key="2">
    <source>
        <dbReference type="ARBA" id="ARBA00022519"/>
    </source>
</evidence>
<dbReference type="Gene3D" id="6.10.340.10">
    <property type="match status" value="1"/>
</dbReference>
<dbReference type="InterPro" id="IPR000727">
    <property type="entry name" value="T_SNARE_dom"/>
</dbReference>
<evidence type="ECO:0000256" key="3">
    <source>
        <dbReference type="ARBA" id="ARBA00023224"/>
    </source>
</evidence>
<keyword evidence="7" id="KW-0812">Transmembrane</keyword>
<dbReference type="GO" id="GO:0005886">
    <property type="term" value="C:plasma membrane"/>
    <property type="evidence" value="ECO:0007669"/>
    <property type="project" value="UniProtKB-SubCell"/>
</dbReference>
<keyword evidence="2" id="KW-0997">Cell inner membrane</keyword>
<dbReference type="PANTHER" id="PTHR32089:SF112">
    <property type="entry name" value="LYSOZYME-LIKE PROTEIN-RELATED"/>
    <property type="match status" value="1"/>
</dbReference>
<protein>
    <recommendedName>
        <fullName evidence="13">Methyl-accepting chemotaxis protein</fullName>
    </recommendedName>
</protein>
<evidence type="ECO:0000259" key="10">
    <source>
        <dbReference type="PROSITE" id="PS50885"/>
    </source>
</evidence>
<comment type="subcellular location">
    <subcellularLocation>
        <location evidence="1">Cell inner membrane</location>
        <topology evidence="1">Multi-pass membrane protein</topology>
    </subcellularLocation>
</comment>
<dbReference type="SUPFAM" id="SSF58104">
    <property type="entry name" value="Methyl-accepting chemotaxis protein (MCP) signaling domain"/>
    <property type="match status" value="1"/>
</dbReference>
<keyword evidence="7" id="KW-1133">Transmembrane helix</keyword>
<comment type="caution">
    <text evidence="11">The sequence shown here is derived from an EMBL/GenBank/DDBJ whole genome shotgun (WGS) entry which is preliminary data.</text>
</comment>
<dbReference type="GO" id="GO:0004888">
    <property type="term" value="F:transmembrane signaling receptor activity"/>
    <property type="evidence" value="ECO:0007669"/>
    <property type="project" value="InterPro"/>
</dbReference>
<reference evidence="11 12" key="1">
    <citation type="submission" date="2017-10" db="EMBL/GenBank/DDBJ databases">
        <authorList>
            <person name="Banno H."/>
            <person name="Chua N.-H."/>
        </authorList>
    </citation>
    <scope>NUCLEOTIDE SEQUENCE [LARGE SCALE GENOMIC DNA]</scope>
    <source>
        <strain evidence="11 12">YW11</strain>
    </source>
</reference>
<proteinExistence type="inferred from homology"/>
<dbReference type="SMART" id="SM00283">
    <property type="entry name" value="MA"/>
    <property type="match status" value="1"/>
</dbReference>
<feature type="domain" description="T-SNARE coiled-coil homology" evidence="9">
    <location>
        <begin position="496"/>
        <end position="558"/>
    </location>
</feature>
<feature type="transmembrane region" description="Helical" evidence="7">
    <location>
        <begin position="55"/>
        <end position="74"/>
    </location>
</feature>
<organism evidence="11 12">
    <name type="scientific">Teichococcus rhizosphaerae</name>
    <dbReference type="NCBI Taxonomy" id="1335062"/>
    <lineage>
        <taxon>Bacteria</taxon>
        <taxon>Pseudomonadati</taxon>
        <taxon>Pseudomonadota</taxon>
        <taxon>Alphaproteobacteria</taxon>
        <taxon>Acetobacterales</taxon>
        <taxon>Roseomonadaceae</taxon>
        <taxon>Roseomonas</taxon>
    </lineage>
</organism>
<feature type="region of interest" description="Disordered" evidence="6">
    <location>
        <begin position="1"/>
        <end position="37"/>
    </location>
</feature>
<accession>A0A2C6ZCG5</accession>
<keyword evidence="3 5" id="KW-0807">Transducer</keyword>
<dbReference type="InterPro" id="IPR003660">
    <property type="entry name" value="HAMP_dom"/>
</dbReference>
<dbReference type="InterPro" id="IPR024478">
    <property type="entry name" value="HlyB_4HB_MCP"/>
</dbReference>
<dbReference type="Proteomes" id="UP000223527">
    <property type="component" value="Unassembled WGS sequence"/>
</dbReference>
<evidence type="ECO:0000313" key="11">
    <source>
        <dbReference type="EMBL" id="PHK96181.1"/>
    </source>
</evidence>
<dbReference type="Pfam" id="PF12729">
    <property type="entry name" value="4HB_MCP_1"/>
    <property type="match status" value="1"/>
</dbReference>
<evidence type="ECO:0000256" key="7">
    <source>
        <dbReference type="SAM" id="Phobius"/>
    </source>
</evidence>
<keyword evidence="12" id="KW-1185">Reference proteome</keyword>
<dbReference type="OrthoDB" id="7295762at2"/>
<dbReference type="EMBL" id="PDNU01000004">
    <property type="protein sequence ID" value="PHK96181.1"/>
    <property type="molecule type" value="Genomic_DNA"/>
</dbReference>
<evidence type="ECO:0000256" key="1">
    <source>
        <dbReference type="ARBA" id="ARBA00004429"/>
    </source>
</evidence>
<keyword evidence="2" id="KW-1003">Cell membrane</keyword>
<sequence>MSGLWRPSPNSRVRERPGHSPVSSPVRRPAAHCPPGKAGGSMAHFLNRLSIRSKLLLAFGVLLMFVIGNGVYGVTQLRQINAEVVDMRDNWLPAIRALGELQYSVSRERTRFARLIATYDRQERAQVQAEVDAMTREIRRQVEAYLPMLSSPRARALFERFQAEYRAYGEINRTALAREGAAGQAIFNTEVARAFRVASGTLDEMLGLNREGFMASSAEAEEAYGMALTGIVATAVLALLTGLGAVLWMDRDLGRAVVRLSAALRRLAQRDYGFDLPERNRQDEIGSMAQALEDCRRGLQEADALASGQEAERQAKERRAAQLSALMASFEGKVGEMVGMLAAASTELEATAQSMAGTASQTGRQVERVLSSSEEAGQGVQTVASAAEELTASIGEISRQVAQATAVTARAVSDAQRTDGTVRALAESAARIGEVVGLINTIAGQTNLLALNATIEAARAGEAGKGFAVVASEVKNLASQTAKATDEIRSQIAQIQGATQQAVVDIQAITGTIDSISTITATIAAAIDEQGTATGEIANSVTRTAQATTSVSASIAEVNQGAESTGASARQVLVASGELSRQSEQLKAEVGQFIAQVRAA</sequence>
<evidence type="ECO:0000256" key="4">
    <source>
        <dbReference type="ARBA" id="ARBA00029447"/>
    </source>
</evidence>
<evidence type="ECO:0000256" key="5">
    <source>
        <dbReference type="PROSITE-ProRule" id="PRU00284"/>
    </source>
</evidence>